<feature type="compositionally biased region" description="Polar residues" evidence="1">
    <location>
        <begin position="117"/>
        <end position="130"/>
    </location>
</feature>
<evidence type="ECO:0000313" key="3">
    <source>
        <dbReference type="WBParaSite" id="PDA_v2.g4624.t1"/>
    </source>
</evidence>
<accession>A0A914QMV6</accession>
<organism evidence="2 3">
    <name type="scientific">Panagrolaimus davidi</name>
    <dbReference type="NCBI Taxonomy" id="227884"/>
    <lineage>
        <taxon>Eukaryota</taxon>
        <taxon>Metazoa</taxon>
        <taxon>Ecdysozoa</taxon>
        <taxon>Nematoda</taxon>
        <taxon>Chromadorea</taxon>
        <taxon>Rhabditida</taxon>
        <taxon>Tylenchina</taxon>
        <taxon>Panagrolaimomorpha</taxon>
        <taxon>Panagrolaimoidea</taxon>
        <taxon>Panagrolaimidae</taxon>
        <taxon>Panagrolaimus</taxon>
    </lineage>
</organism>
<feature type="compositionally biased region" description="Polar residues" evidence="1">
    <location>
        <begin position="265"/>
        <end position="274"/>
    </location>
</feature>
<dbReference type="WBParaSite" id="PDA_v2.g4624.t1">
    <property type="protein sequence ID" value="PDA_v2.g4624.t1"/>
    <property type="gene ID" value="PDA_v2.g4624"/>
</dbReference>
<feature type="compositionally biased region" description="Polar residues" evidence="1">
    <location>
        <begin position="218"/>
        <end position="241"/>
    </location>
</feature>
<feature type="region of interest" description="Disordered" evidence="1">
    <location>
        <begin position="1"/>
        <end position="46"/>
    </location>
</feature>
<feature type="compositionally biased region" description="Low complexity" evidence="1">
    <location>
        <begin position="249"/>
        <end position="264"/>
    </location>
</feature>
<feature type="region of interest" description="Disordered" evidence="1">
    <location>
        <begin position="111"/>
        <end position="130"/>
    </location>
</feature>
<feature type="compositionally biased region" description="Basic and acidic residues" evidence="1">
    <location>
        <begin position="8"/>
        <end position="17"/>
    </location>
</feature>
<evidence type="ECO:0000313" key="2">
    <source>
        <dbReference type="Proteomes" id="UP000887578"/>
    </source>
</evidence>
<dbReference type="Proteomes" id="UP000887578">
    <property type="component" value="Unplaced"/>
</dbReference>
<feature type="region of interest" description="Disordered" evidence="1">
    <location>
        <begin position="195"/>
        <end position="365"/>
    </location>
</feature>
<proteinExistence type="predicted"/>
<feature type="compositionally biased region" description="Polar residues" evidence="1">
    <location>
        <begin position="349"/>
        <end position="365"/>
    </location>
</feature>
<keyword evidence="2" id="KW-1185">Reference proteome</keyword>
<protein>
    <submittedName>
        <fullName evidence="3">Uncharacterized protein</fullName>
    </submittedName>
</protein>
<feature type="region of interest" description="Disordered" evidence="1">
    <location>
        <begin position="151"/>
        <end position="178"/>
    </location>
</feature>
<feature type="compositionally biased region" description="Low complexity" evidence="1">
    <location>
        <begin position="323"/>
        <end position="338"/>
    </location>
</feature>
<feature type="compositionally biased region" description="Low complexity" evidence="1">
    <location>
        <begin position="275"/>
        <end position="291"/>
    </location>
</feature>
<dbReference type="AlphaFoldDB" id="A0A914QMV6"/>
<name>A0A914QMV6_9BILA</name>
<evidence type="ECO:0000256" key="1">
    <source>
        <dbReference type="SAM" id="MobiDB-lite"/>
    </source>
</evidence>
<feature type="compositionally biased region" description="Polar residues" evidence="1">
    <location>
        <begin position="307"/>
        <end position="317"/>
    </location>
</feature>
<reference evidence="3" key="1">
    <citation type="submission" date="2022-11" db="UniProtKB">
        <authorList>
            <consortium name="WormBaseParasite"/>
        </authorList>
    </citation>
    <scope>IDENTIFICATION</scope>
</reference>
<sequence>MDSSQQNKDNDKSAAKEEADESDAKNVPSEFNEPSRSRANFEPQPLDMGYESHPFFNRFHRHLQTNSVYDIWRPTTEEFQNLQKNNSFDCISPTIYPTGMGIPRLPPNFPSAAEQAWHSSGSAKNSSELTSSISALPPQLTTFSSAAEQAWYSASSTQPDPLTPSSEGYQPRPTTFSSAAEQAWYSAQAILSTKSKAESSSSSHPRPTTLSVAAEQAWHSTSQNRPIDSTSANPSSSTTGASALPRPTSFSSAAERALLASSSSIRPTTFGTQISSPASSNPSSFASSSPSQTFNNFQQHQRFRGNFHSSTSLSSTMLPRHISPSSSLPSSPRSQFPRVRGRRSRPQRNAPSTPDQFNPSTSRKR</sequence>